<feature type="region of interest" description="Disordered" evidence="1">
    <location>
        <begin position="236"/>
        <end position="257"/>
    </location>
</feature>
<keyword evidence="3" id="KW-1185">Reference proteome</keyword>
<feature type="compositionally biased region" description="Basic and acidic residues" evidence="1">
    <location>
        <begin position="109"/>
        <end position="127"/>
    </location>
</feature>
<feature type="region of interest" description="Disordered" evidence="1">
    <location>
        <begin position="1"/>
        <end position="56"/>
    </location>
</feature>
<feature type="region of interest" description="Disordered" evidence="1">
    <location>
        <begin position="98"/>
        <end position="127"/>
    </location>
</feature>
<evidence type="ECO:0000313" key="2">
    <source>
        <dbReference type="EMBL" id="KAL3799036.1"/>
    </source>
</evidence>
<protein>
    <submittedName>
        <fullName evidence="2">Uncharacterized protein</fullName>
    </submittedName>
</protein>
<evidence type="ECO:0000256" key="1">
    <source>
        <dbReference type="SAM" id="MobiDB-lite"/>
    </source>
</evidence>
<dbReference type="AlphaFoldDB" id="A0ABD3QGV2"/>
<accession>A0ABD3QGV2</accession>
<comment type="caution">
    <text evidence="2">The sequence shown here is derived from an EMBL/GenBank/DDBJ whole genome shotgun (WGS) entry which is preliminary data.</text>
</comment>
<dbReference type="Proteomes" id="UP001516023">
    <property type="component" value="Unassembled WGS sequence"/>
</dbReference>
<sequence length="289" mass="31836">MEMTKGKLRSTTESESDALLPPSPFTPDEERRELQRVLEASTLPTQRSQPINSASFGDNVQDFVATAIPIYSESFEENNLLPVARAAVLRGNAAHDSGIGGASPLSGSKEPHRQPPTKKEAERSSKYEDVIVEPLSTNGQTTSVVPDATSLQNYTCNAHQRTTASLLRQAQHKGEVESEIEKAFDSFARVTVDAMRQKTAMELKTANAIAAHKAGRVDEGLTVDDSIHTNYAYDYSTTREERTERDDPDFRPYGAVGADGKRGYEVAPYDTADYNIGEYDVTEYKSVYD</sequence>
<feature type="compositionally biased region" description="Basic and acidic residues" evidence="1">
    <location>
        <begin position="237"/>
        <end position="250"/>
    </location>
</feature>
<evidence type="ECO:0000313" key="3">
    <source>
        <dbReference type="Proteomes" id="UP001516023"/>
    </source>
</evidence>
<dbReference type="EMBL" id="JABMIG020000042">
    <property type="protein sequence ID" value="KAL3799036.1"/>
    <property type="molecule type" value="Genomic_DNA"/>
</dbReference>
<reference evidence="2 3" key="1">
    <citation type="journal article" date="2020" name="G3 (Bethesda)">
        <title>Improved Reference Genome for Cyclotella cryptica CCMP332, a Model for Cell Wall Morphogenesis, Salinity Adaptation, and Lipid Production in Diatoms (Bacillariophyta).</title>
        <authorList>
            <person name="Roberts W.R."/>
            <person name="Downey K.M."/>
            <person name="Ruck E.C."/>
            <person name="Traller J.C."/>
            <person name="Alverson A.J."/>
        </authorList>
    </citation>
    <scope>NUCLEOTIDE SEQUENCE [LARGE SCALE GENOMIC DNA]</scope>
    <source>
        <strain evidence="2 3">CCMP332</strain>
    </source>
</reference>
<organism evidence="2 3">
    <name type="scientific">Cyclotella cryptica</name>
    <dbReference type="NCBI Taxonomy" id="29204"/>
    <lineage>
        <taxon>Eukaryota</taxon>
        <taxon>Sar</taxon>
        <taxon>Stramenopiles</taxon>
        <taxon>Ochrophyta</taxon>
        <taxon>Bacillariophyta</taxon>
        <taxon>Coscinodiscophyceae</taxon>
        <taxon>Thalassiosirophycidae</taxon>
        <taxon>Stephanodiscales</taxon>
        <taxon>Stephanodiscaceae</taxon>
        <taxon>Cyclotella</taxon>
    </lineage>
</organism>
<proteinExistence type="predicted"/>
<gene>
    <name evidence="2" type="ORF">HJC23_005175</name>
</gene>
<feature type="compositionally biased region" description="Polar residues" evidence="1">
    <location>
        <begin position="42"/>
        <end position="56"/>
    </location>
</feature>
<name>A0ABD3QGV2_9STRA</name>